<dbReference type="InterPro" id="IPR000551">
    <property type="entry name" value="MerR-type_HTH_dom"/>
</dbReference>
<dbReference type="EMBL" id="JADBGI010000004">
    <property type="protein sequence ID" value="MBE2998231.1"/>
    <property type="molecule type" value="Genomic_DNA"/>
</dbReference>
<dbReference type="CDD" id="cd01106">
    <property type="entry name" value="HTH_TipAL-Mta"/>
    <property type="match status" value="1"/>
</dbReference>
<keyword evidence="4" id="KW-0804">Transcription</keyword>
<evidence type="ECO:0000256" key="1">
    <source>
        <dbReference type="ARBA" id="ARBA00022491"/>
    </source>
</evidence>
<sequence length="246" mass="27818">MDRPIQEVVAATGTTSRTLRHYDRIGLLKPSRVGPGGVRHYDRDALVRLQRILLLRELGLGLPAIADVLGEQTDVRSALREHVRRLRQEQGRIGRQADSVERTLTALDDGREPTMETMFDGFDHTRYEDEVRERWGDRAWEHSNDWWNGLSDTERQELTARSAEVNGALRQAAEAGLEPGSEGFQGAVADHHTWLGAFPGPEWNRESYPALGEMYVSDERFAANYGGVEGARRVRDAMALWAERNL</sequence>
<dbReference type="Proteomes" id="UP000806528">
    <property type="component" value="Unassembled WGS sequence"/>
</dbReference>
<evidence type="ECO:0000259" key="5">
    <source>
        <dbReference type="PROSITE" id="PS50937"/>
    </source>
</evidence>
<dbReference type="PROSITE" id="PS50937">
    <property type="entry name" value="HTH_MERR_2"/>
    <property type="match status" value="1"/>
</dbReference>
<comment type="caution">
    <text evidence="6">The sequence shown here is derived from an EMBL/GenBank/DDBJ whole genome shotgun (WGS) entry which is preliminary data.</text>
</comment>
<dbReference type="Gene3D" id="1.10.490.50">
    <property type="entry name" value="Antibiotic binding domain of TipA-like multidrug resistance regulators"/>
    <property type="match status" value="1"/>
</dbReference>
<dbReference type="InterPro" id="IPR047057">
    <property type="entry name" value="MerR_fam"/>
</dbReference>
<evidence type="ECO:0000256" key="3">
    <source>
        <dbReference type="ARBA" id="ARBA00023125"/>
    </source>
</evidence>
<dbReference type="SMART" id="SM00422">
    <property type="entry name" value="HTH_MERR"/>
    <property type="match status" value="1"/>
</dbReference>
<dbReference type="PANTHER" id="PTHR30204:SF69">
    <property type="entry name" value="MERR-FAMILY TRANSCRIPTIONAL REGULATOR"/>
    <property type="match status" value="1"/>
</dbReference>
<reference evidence="6 7" key="1">
    <citation type="submission" date="2020-09" db="EMBL/GenBank/DDBJ databases">
        <title>Diversity and distribution of actinomycetes associated with coral in the coast of Hainan.</title>
        <authorList>
            <person name="Li F."/>
        </authorList>
    </citation>
    <scope>NUCLEOTIDE SEQUENCE [LARGE SCALE GENOMIC DNA]</scope>
    <source>
        <strain evidence="6 7">HNM0947</strain>
    </source>
</reference>
<keyword evidence="2" id="KW-0805">Transcription regulation</keyword>
<accession>A0ABR9P320</accession>
<keyword evidence="1" id="KW-0678">Repressor</keyword>
<dbReference type="PANTHER" id="PTHR30204">
    <property type="entry name" value="REDOX-CYCLING DRUG-SENSING TRANSCRIPTIONAL ACTIVATOR SOXR"/>
    <property type="match status" value="1"/>
</dbReference>
<dbReference type="SUPFAM" id="SSF46955">
    <property type="entry name" value="Putative DNA-binding domain"/>
    <property type="match status" value="1"/>
</dbReference>
<keyword evidence="7" id="KW-1185">Reference proteome</keyword>
<evidence type="ECO:0000256" key="2">
    <source>
        <dbReference type="ARBA" id="ARBA00023015"/>
    </source>
</evidence>
<dbReference type="Gene3D" id="1.10.1660.10">
    <property type="match status" value="1"/>
</dbReference>
<evidence type="ECO:0000313" key="6">
    <source>
        <dbReference type="EMBL" id="MBE2998231.1"/>
    </source>
</evidence>
<name>A0ABR9P320_9ACTN</name>
<organism evidence="6 7">
    <name type="scientific">Nocardiopsis coralli</name>
    <dbReference type="NCBI Taxonomy" id="2772213"/>
    <lineage>
        <taxon>Bacteria</taxon>
        <taxon>Bacillati</taxon>
        <taxon>Actinomycetota</taxon>
        <taxon>Actinomycetes</taxon>
        <taxon>Streptosporangiales</taxon>
        <taxon>Nocardiopsidaceae</taxon>
        <taxon>Nocardiopsis</taxon>
    </lineage>
</organism>
<gene>
    <name evidence="6" type="ORF">IDM40_05860</name>
</gene>
<evidence type="ECO:0000313" key="7">
    <source>
        <dbReference type="Proteomes" id="UP000806528"/>
    </source>
</evidence>
<dbReference type="InterPro" id="IPR009061">
    <property type="entry name" value="DNA-bd_dom_put_sf"/>
</dbReference>
<dbReference type="InterPro" id="IPR036244">
    <property type="entry name" value="TipA-like_antibiotic-bd"/>
</dbReference>
<dbReference type="RefSeq" id="WP_193120876.1">
    <property type="nucleotide sequence ID" value="NZ_JADBGI010000004.1"/>
</dbReference>
<dbReference type="InterPro" id="IPR012925">
    <property type="entry name" value="TipAS_dom"/>
</dbReference>
<dbReference type="Pfam" id="PF13411">
    <property type="entry name" value="MerR_1"/>
    <property type="match status" value="1"/>
</dbReference>
<evidence type="ECO:0000256" key="4">
    <source>
        <dbReference type="ARBA" id="ARBA00023163"/>
    </source>
</evidence>
<feature type="domain" description="HTH merR-type" evidence="5">
    <location>
        <begin position="1"/>
        <end position="71"/>
    </location>
</feature>
<protein>
    <submittedName>
        <fullName evidence="6">MerR family transcriptional regulator</fullName>
    </submittedName>
</protein>
<dbReference type="Pfam" id="PF07739">
    <property type="entry name" value="TipAS"/>
    <property type="match status" value="1"/>
</dbReference>
<proteinExistence type="predicted"/>
<keyword evidence="3" id="KW-0238">DNA-binding</keyword>
<dbReference type="SUPFAM" id="SSF89082">
    <property type="entry name" value="Antibiotic binding domain of TipA-like multidrug resistance regulators"/>
    <property type="match status" value="1"/>
</dbReference>